<name>A0A6A6H9Z3_VIRVR</name>
<accession>A0A6A6H9Z3</accession>
<evidence type="ECO:0000313" key="1">
    <source>
        <dbReference type="EMBL" id="KAF2234817.1"/>
    </source>
</evidence>
<dbReference type="EMBL" id="ML991795">
    <property type="protein sequence ID" value="KAF2234817.1"/>
    <property type="molecule type" value="Genomic_DNA"/>
</dbReference>
<dbReference type="AlphaFoldDB" id="A0A6A6H9Z3"/>
<evidence type="ECO:0000313" key="2">
    <source>
        <dbReference type="Proteomes" id="UP000800092"/>
    </source>
</evidence>
<sequence>MIGACLNVLLPQPLEGAGIEIHSPSLLERHINSLDNKSQSYSRKCTSPFSTYSRGKKKYKKLPNVANSPKAVYTNHQDILHQHRPP</sequence>
<keyword evidence="2" id="KW-1185">Reference proteome</keyword>
<proteinExistence type="predicted"/>
<dbReference type="Proteomes" id="UP000800092">
    <property type="component" value="Unassembled WGS sequence"/>
</dbReference>
<gene>
    <name evidence="1" type="ORF">EV356DRAFT_135885</name>
</gene>
<reference evidence="1" key="1">
    <citation type="journal article" date="2020" name="Stud. Mycol.">
        <title>101 Dothideomycetes genomes: a test case for predicting lifestyles and emergence of pathogens.</title>
        <authorList>
            <person name="Haridas S."/>
            <person name="Albert R."/>
            <person name="Binder M."/>
            <person name="Bloem J."/>
            <person name="Labutti K."/>
            <person name="Salamov A."/>
            <person name="Andreopoulos B."/>
            <person name="Baker S."/>
            <person name="Barry K."/>
            <person name="Bills G."/>
            <person name="Bluhm B."/>
            <person name="Cannon C."/>
            <person name="Castanera R."/>
            <person name="Culley D."/>
            <person name="Daum C."/>
            <person name="Ezra D."/>
            <person name="Gonzalez J."/>
            <person name="Henrissat B."/>
            <person name="Kuo A."/>
            <person name="Liang C."/>
            <person name="Lipzen A."/>
            <person name="Lutzoni F."/>
            <person name="Magnuson J."/>
            <person name="Mondo S."/>
            <person name="Nolan M."/>
            <person name="Ohm R."/>
            <person name="Pangilinan J."/>
            <person name="Park H.-J."/>
            <person name="Ramirez L."/>
            <person name="Alfaro M."/>
            <person name="Sun H."/>
            <person name="Tritt A."/>
            <person name="Yoshinaga Y."/>
            <person name="Zwiers L.-H."/>
            <person name="Turgeon B."/>
            <person name="Goodwin S."/>
            <person name="Spatafora J."/>
            <person name="Crous P."/>
            <person name="Grigoriev I."/>
        </authorList>
    </citation>
    <scope>NUCLEOTIDE SEQUENCE</scope>
    <source>
        <strain evidence="1">Tuck. ex Michener</strain>
    </source>
</reference>
<protein>
    <submittedName>
        <fullName evidence="1">Uncharacterized protein</fullName>
    </submittedName>
</protein>
<organism evidence="1 2">
    <name type="scientific">Viridothelium virens</name>
    <name type="common">Speckled blister lichen</name>
    <name type="synonym">Trypethelium virens</name>
    <dbReference type="NCBI Taxonomy" id="1048519"/>
    <lineage>
        <taxon>Eukaryota</taxon>
        <taxon>Fungi</taxon>
        <taxon>Dikarya</taxon>
        <taxon>Ascomycota</taxon>
        <taxon>Pezizomycotina</taxon>
        <taxon>Dothideomycetes</taxon>
        <taxon>Dothideomycetes incertae sedis</taxon>
        <taxon>Trypetheliales</taxon>
        <taxon>Trypetheliaceae</taxon>
        <taxon>Viridothelium</taxon>
    </lineage>
</organism>